<dbReference type="RefSeq" id="XP_016513253.1">
    <property type="nucleotide sequence ID" value="XM_016657767.1"/>
</dbReference>
<protein>
    <recommendedName>
        <fullName evidence="1">RNase H type-1 domain-containing protein</fullName>
    </recommendedName>
</protein>
<reference evidence="2" key="1">
    <citation type="submission" date="2025-08" db="UniProtKB">
        <authorList>
            <consortium name="RefSeq"/>
        </authorList>
    </citation>
    <scope>IDENTIFICATION</scope>
</reference>
<dbReference type="GO" id="GO:0004523">
    <property type="term" value="F:RNA-DNA hybrid ribonuclease activity"/>
    <property type="evidence" value="ECO:0007669"/>
    <property type="project" value="InterPro"/>
</dbReference>
<name>A0A1S4DIN8_TOBAC</name>
<dbReference type="Pfam" id="PF13456">
    <property type="entry name" value="RVT_3"/>
    <property type="match status" value="1"/>
</dbReference>
<proteinExistence type="predicted"/>
<feature type="domain" description="RNase H type-1" evidence="1">
    <location>
        <begin position="93"/>
        <end position="171"/>
    </location>
</feature>
<dbReference type="CDD" id="cd06222">
    <property type="entry name" value="RNase_H_like"/>
    <property type="match status" value="1"/>
</dbReference>
<dbReference type="InterPro" id="IPR012337">
    <property type="entry name" value="RNaseH-like_sf"/>
</dbReference>
<dbReference type="InterPro" id="IPR002156">
    <property type="entry name" value="RNaseH_domain"/>
</dbReference>
<sequence length="189" mass="21871">MEHGWKLRKKAPQIPTKLITWKEVFPFAIWAIWRNKNDNNVNNTNLSINTMKVFQQTLEYHLLTSKPTTSNIPIKIKVKWHSPSSKKLVQVLNFDGALNNSCLHGGISGIIRNNKGEWILGYYKKCPIISPIQVELLALRHALQTIIKENIVPCELEIDATEVIRFLEENYSTYSALRHECKWLMGKTM</sequence>
<dbReference type="KEGG" id="nta:107830260"/>
<evidence type="ECO:0000313" key="2">
    <source>
        <dbReference type="RefSeq" id="XP_016513253.1"/>
    </source>
</evidence>
<dbReference type="PANTHER" id="PTHR47723">
    <property type="entry name" value="OS05G0353850 PROTEIN"/>
    <property type="match status" value="1"/>
</dbReference>
<organism evidence="2">
    <name type="scientific">Nicotiana tabacum</name>
    <name type="common">Common tobacco</name>
    <dbReference type="NCBI Taxonomy" id="4097"/>
    <lineage>
        <taxon>Eukaryota</taxon>
        <taxon>Viridiplantae</taxon>
        <taxon>Streptophyta</taxon>
        <taxon>Embryophyta</taxon>
        <taxon>Tracheophyta</taxon>
        <taxon>Spermatophyta</taxon>
        <taxon>Magnoliopsida</taxon>
        <taxon>eudicotyledons</taxon>
        <taxon>Gunneridae</taxon>
        <taxon>Pentapetalae</taxon>
        <taxon>asterids</taxon>
        <taxon>lamiids</taxon>
        <taxon>Solanales</taxon>
        <taxon>Solanaceae</taxon>
        <taxon>Nicotianoideae</taxon>
        <taxon>Nicotianeae</taxon>
        <taxon>Nicotiana</taxon>
    </lineage>
</organism>
<accession>A0A1S4DIN8</accession>
<gene>
    <name evidence="2" type="primary">LOC107830260</name>
</gene>
<dbReference type="GO" id="GO:0003676">
    <property type="term" value="F:nucleic acid binding"/>
    <property type="evidence" value="ECO:0007669"/>
    <property type="project" value="InterPro"/>
</dbReference>
<evidence type="ECO:0000259" key="1">
    <source>
        <dbReference type="Pfam" id="PF13456"/>
    </source>
</evidence>
<dbReference type="OrthoDB" id="1906820at2759"/>
<dbReference type="AlphaFoldDB" id="A0A1S4DIN8"/>
<dbReference type="PaxDb" id="4097-A0A1S4DIN8"/>
<dbReference type="InterPro" id="IPR053151">
    <property type="entry name" value="RNase_H-like"/>
</dbReference>
<dbReference type="InterPro" id="IPR044730">
    <property type="entry name" value="RNase_H-like_dom_plant"/>
</dbReference>
<dbReference type="Gene3D" id="3.30.420.10">
    <property type="entry name" value="Ribonuclease H-like superfamily/Ribonuclease H"/>
    <property type="match status" value="1"/>
</dbReference>
<dbReference type="PANTHER" id="PTHR47723:SF23">
    <property type="entry name" value="REVERSE TRANSCRIPTASE-LIKE PROTEIN"/>
    <property type="match status" value="1"/>
</dbReference>
<dbReference type="InterPro" id="IPR036397">
    <property type="entry name" value="RNaseH_sf"/>
</dbReference>
<dbReference type="SUPFAM" id="SSF53098">
    <property type="entry name" value="Ribonuclease H-like"/>
    <property type="match status" value="1"/>
</dbReference>